<evidence type="ECO:0000313" key="2">
    <source>
        <dbReference type="Proteomes" id="UP000059188"/>
    </source>
</evidence>
<dbReference type="STRING" id="1108050.A0A0B7FWN2"/>
<gene>
    <name evidence="1" type="ORF">RSOLAG1IB_10426</name>
</gene>
<evidence type="ECO:0000313" key="1">
    <source>
        <dbReference type="EMBL" id="CEL62381.1"/>
    </source>
</evidence>
<dbReference type="AlphaFoldDB" id="A0A0B7FWN2"/>
<organism evidence="1 2">
    <name type="scientific">Thanatephorus cucumeris (strain AG1-IB / isolate 7/3/14)</name>
    <name type="common">Lettuce bottom rot fungus</name>
    <name type="synonym">Rhizoctonia solani</name>
    <dbReference type="NCBI Taxonomy" id="1108050"/>
    <lineage>
        <taxon>Eukaryota</taxon>
        <taxon>Fungi</taxon>
        <taxon>Dikarya</taxon>
        <taxon>Basidiomycota</taxon>
        <taxon>Agaricomycotina</taxon>
        <taxon>Agaricomycetes</taxon>
        <taxon>Cantharellales</taxon>
        <taxon>Ceratobasidiaceae</taxon>
        <taxon>Rhizoctonia</taxon>
        <taxon>Rhizoctonia solani AG-1</taxon>
    </lineage>
</organism>
<accession>A0A0B7FWN2</accession>
<name>A0A0B7FWN2_THACB</name>
<sequence>MLQSVVLLRSLRRLQNLYWAGLAGEGSLVIPCYLHLHTGVPHLYYLVAALTHIMLFPPHVPVRAPRARKVTEPLYLFSASPARPLLSNDFVPLTHLLSPQTCRRITYDRVLAVRPSSSSCAAPAAPQFGVPSLLLPSYCPPAPVVFS</sequence>
<protein>
    <submittedName>
        <fullName evidence="1">Uncharacterized protein</fullName>
    </submittedName>
</protein>
<dbReference type="Proteomes" id="UP000059188">
    <property type="component" value="Unassembled WGS sequence"/>
</dbReference>
<proteinExistence type="predicted"/>
<reference evidence="1 2" key="1">
    <citation type="submission" date="2014-11" db="EMBL/GenBank/DDBJ databases">
        <authorList>
            <person name="Wibberg Daniel"/>
        </authorList>
    </citation>
    <scope>NUCLEOTIDE SEQUENCE [LARGE SCALE GENOMIC DNA]</scope>
    <source>
        <strain evidence="1">Rhizoctonia solani AG1-IB 7/3/14</strain>
    </source>
</reference>
<dbReference type="EMBL" id="LN679167">
    <property type="protein sequence ID" value="CEL62381.1"/>
    <property type="molecule type" value="Genomic_DNA"/>
</dbReference>
<keyword evidence="2" id="KW-1185">Reference proteome</keyword>